<gene>
    <name evidence="2" type="ORF">KEC16_12730</name>
</gene>
<keyword evidence="1" id="KW-1133">Transmembrane helix</keyword>
<proteinExistence type="predicted"/>
<name>A0ABS5IEI9_9PROT</name>
<keyword evidence="1" id="KW-0472">Membrane</keyword>
<protein>
    <recommendedName>
        <fullName evidence="4">CTP synthetase</fullName>
    </recommendedName>
</protein>
<reference evidence="2 3" key="1">
    <citation type="submission" date="2021-04" db="EMBL/GenBank/DDBJ databases">
        <title>Magnetospirillum sulfuroxidans sp. nov., a facultative chemolithoautotrophic sulfur-oxidizing alphaproteobacterium isolated from freshwater sediment and proposals for Paramagetospirillum gen. nov., and Magnetospirillaceae fam. nov.</title>
        <authorList>
            <person name="Koziaeva V."/>
            <person name="Geelhoed J.S."/>
            <person name="Sorokin D.Y."/>
            <person name="Grouzdev D.S."/>
        </authorList>
    </citation>
    <scope>NUCLEOTIDE SEQUENCE [LARGE SCALE GENOMIC DNA]</scope>
    <source>
        <strain evidence="2 3">J10</strain>
    </source>
</reference>
<keyword evidence="3" id="KW-1185">Reference proteome</keyword>
<evidence type="ECO:0000313" key="2">
    <source>
        <dbReference type="EMBL" id="MBR9972582.1"/>
    </source>
</evidence>
<evidence type="ECO:0000313" key="3">
    <source>
        <dbReference type="Proteomes" id="UP000680714"/>
    </source>
</evidence>
<evidence type="ECO:0008006" key="4">
    <source>
        <dbReference type="Google" id="ProtNLM"/>
    </source>
</evidence>
<dbReference type="EMBL" id="JAGTUF010000012">
    <property type="protein sequence ID" value="MBR9972582.1"/>
    <property type="molecule type" value="Genomic_DNA"/>
</dbReference>
<keyword evidence="1" id="KW-0812">Transmembrane</keyword>
<dbReference type="Proteomes" id="UP000680714">
    <property type="component" value="Unassembled WGS sequence"/>
</dbReference>
<accession>A0ABS5IEI9</accession>
<sequence length="64" mass="6560">MNAKSLLFLSSIVTVIVGVAGMATLGAIAKVPSAEYWIVVLGAVLAGGTWLGLITTLHFTSKAE</sequence>
<organism evidence="2 3">
    <name type="scientific">Magnetospirillum sulfuroxidans</name>
    <dbReference type="NCBI Taxonomy" id="611300"/>
    <lineage>
        <taxon>Bacteria</taxon>
        <taxon>Pseudomonadati</taxon>
        <taxon>Pseudomonadota</taxon>
        <taxon>Alphaproteobacteria</taxon>
        <taxon>Rhodospirillales</taxon>
        <taxon>Rhodospirillaceae</taxon>
        <taxon>Magnetospirillum</taxon>
    </lineage>
</organism>
<evidence type="ECO:0000256" key="1">
    <source>
        <dbReference type="SAM" id="Phobius"/>
    </source>
</evidence>
<feature type="transmembrane region" description="Helical" evidence="1">
    <location>
        <begin position="36"/>
        <end position="59"/>
    </location>
</feature>
<comment type="caution">
    <text evidence="2">The sequence shown here is derived from an EMBL/GenBank/DDBJ whole genome shotgun (WGS) entry which is preliminary data.</text>
</comment>
<dbReference type="RefSeq" id="WP_211549473.1">
    <property type="nucleotide sequence ID" value="NZ_JAGTUF010000012.1"/>
</dbReference>